<name>A0A7Y7X869_9PSED</name>
<comment type="subcellular location">
    <subcellularLocation>
        <location evidence="10">Cell membrane</location>
        <topology evidence="10">Multi-pass membrane protein</topology>
    </subcellularLocation>
    <subcellularLocation>
        <location evidence="10">Bacterial flagellum basal body</location>
    </subcellularLocation>
</comment>
<dbReference type="InterPro" id="IPR002010">
    <property type="entry name" value="T3SS_IM_R"/>
</dbReference>
<reference evidence="11 12" key="1">
    <citation type="submission" date="2020-04" db="EMBL/GenBank/DDBJ databases">
        <title>Molecular characterization of pseudomonads from Agaricus bisporus reveal novel blotch 2 pathogens in Western Europe.</title>
        <authorList>
            <person name="Taparia T."/>
            <person name="Krijger M."/>
            <person name="Haynes E."/>
            <person name="Elpinstone J.G."/>
            <person name="Noble R."/>
            <person name="Van Der Wolf J."/>
        </authorList>
    </citation>
    <scope>NUCLEOTIDE SEQUENCE [LARGE SCALE GENOMIC DNA]</scope>
    <source>
        <strain evidence="11 12">H7001</strain>
    </source>
</reference>
<dbReference type="PANTHER" id="PTHR30065:SF8">
    <property type="entry name" value="FLAGELLAR BIOSYNTHETIC PROTEIN FLIR"/>
    <property type="match status" value="1"/>
</dbReference>
<evidence type="ECO:0000256" key="8">
    <source>
        <dbReference type="ARBA" id="ARBA00023143"/>
    </source>
</evidence>
<dbReference type="GO" id="GO:0009425">
    <property type="term" value="C:bacterial-type flagellum basal body"/>
    <property type="evidence" value="ECO:0007669"/>
    <property type="project" value="UniProtKB-SubCell"/>
</dbReference>
<keyword evidence="4 10" id="KW-1003">Cell membrane</keyword>
<protein>
    <recommendedName>
        <fullName evidence="3 9">Flagellar biosynthetic protein FliR</fullName>
    </recommendedName>
</protein>
<dbReference type="GO" id="GO:0006605">
    <property type="term" value="P:protein targeting"/>
    <property type="evidence" value="ECO:0007669"/>
    <property type="project" value="UniProtKB-UniRule"/>
</dbReference>
<dbReference type="RefSeq" id="WP_177092554.1">
    <property type="nucleotide sequence ID" value="NZ_JACAOS010000015.1"/>
</dbReference>
<proteinExistence type="inferred from homology"/>
<evidence type="ECO:0000256" key="2">
    <source>
        <dbReference type="ARBA" id="ARBA00009772"/>
    </source>
</evidence>
<dbReference type="PANTHER" id="PTHR30065">
    <property type="entry name" value="FLAGELLAR BIOSYNTHETIC PROTEIN FLIR"/>
    <property type="match status" value="1"/>
</dbReference>
<evidence type="ECO:0000256" key="7">
    <source>
        <dbReference type="ARBA" id="ARBA00023136"/>
    </source>
</evidence>
<accession>A0A7Y7X869</accession>
<dbReference type="AlphaFoldDB" id="A0A7Y7X869"/>
<keyword evidence="11" id="KW-0966">Cell projection</keyword>
<evidence type="ECO:0000256" key="4">
    <source>
        <dbReference type="ARBA" id="ARBA00022475"/>
    </source>
</evidence>
<evidence type="ECO:0000256" key="5">
    <source>
        <dbReference type="ARBA" id="ARBA00022692"/>
    </source>
</evidence>
<keyword evidence="11" id="KW-0282">Flagellum</keyword>
<keyword evidence="5 10" id="KW-0812">Transmembrane</keyword>
<comment type="similarity">
    <text evidence="2 10">Belongs to the FliR/MopE/SpaR family.</text>
</comment>
<dbReference type="EMBL" id="JACAQB010000003">
    <property type="protein sequence ID" value="NWB95090.1"/>
    <property type="molecule type" value="Genomic_DNA"/>
</dbReference>
<comment type="function">
    <text evidence="1 10">Role in flagellar biosynthesis.</text>
</comment>
<feature type="transmembrane region" description="Helical" evidence="10">
    <location>
        <begin position="44"/>
        <end position="61"/>
    </location>
</feature>
<dbReference type="GO" id="GO:0044780">
    <property type="term" value="P:bacterial-type flagellum assembly"/>
    <property type="evidence" value="ECO:0007669"/>
    <property type="project" value="UniProtKB-UniRule"/>
</dbReference>
<feature type="transmembrane region" description="Helical" evidence="10">
    <location>
        <begin position="81"/>
        <end position="107"/>
    </location>
</feature>
<evidence type="ECO:0000313" key="11">
    <source>
        <dbReference type="EMBL" id="NWB95090.1"/>
    </source>
</evidence>
<dbReference type="InterPro" id="IPR006303">
    <property type="entry name" value="FliR"/>
</dbReference>
<feature type="transmembrane region" description="Helical" evidence="10">
    <location>
        <begin position="180"/>
        <end position="203"/>
    </location>
</feature>
<dbReference type="Pfam" id="PF01311">
    <property type="entry name" value="Bac_export_1"/>
    <property type="match status" value="1"/>
</dbReference>
<dbReference type="Proteomes" id="UP000539985">
    <property type="component" value="Unassembled WGS sequence"/>
</dbReference>
<evidence type="ECO:0000256" key="1">
    <source>
        <dbReference type="ARBA" id="ARBA00002578"/>
    </source>
</evidence>
<dbReference type="GO" id="GO:0005886">
    <property type="term" value="C:plasma membrane"/>
    <property type="evidence" value="ECO:0007669"/>
    <property type="project" value="UniProtKB-SubCell"/>
</dbReference>
<evidence type="ECO:0000256" key="6">
    <source>
        <dbReference type="ARBA" id="ARBA00022989"/>
    </source>
</evidence>
<dbReference type="PRINTS" id="PR00953">
    <property type="entry name" value="TYPE3IMRPROT"/>
</dbReference>
<comment type="caution">
    <text evidence="11">The sequence shown here is derived from an EMBL/GenBank/DDBJ whole genome shotgun (WGS) entry which is preliminary data.</text>
</comment>
<keyword evidence="11" id="KW-0969">Cilium</keyword>
<dbReference type="NCBIfam" id="TIGR01400">
    <property type="entry name" value="fliR"/>
    <property type="match status" value="1"/>
</dbReference>
<keyword evidence="6 10" id="KW-1133">Transmembrane helix</keyword>
<feature type="transmembrane region" description="Helical" evidence="10">
    <location>
        <begin position="215"/>
        <end position="235"/>
    </location>
</feature>
<keyword evidence="7 10" id="KW-0472">Membrane</keyword>
<keyword evidence="8 10" id="KW-0975">Bacterial flagellum</keyword>
<gene>
    <name evidence="11" type="primary">fliR</name>
    <name evidence="11" type="ORF">HX882_04185</name>
</gene>
<feature type="transmembrane region" description="Helical" evidence="10">
    <location>
        <begin position="119"/>
        <end position="143"/>
    </location>
</feature>
<feature type="transmembrane region" description="Helical" evidence="10">
    <location>
        <begin position="12"/>
        <end position="32"/>
    </location>
</feature>
<evidence type="ECO:0000256" key="9">
    <source>
        <dbReference type="NCBIfam" id="TIGR01400"/>
    </source>
</evidence>
<organism evidence="11 12">
    <name type="scientific">Pseudomonas gingeri</name>
    <dbReference type="NCBI Taxonomy" id="117681"/>
    <lineage>
        <taxon>Bacteria</taxon>
        <taxon>Pseudomonadati</taxon>
        <taxon>Pseudomonadota</taxon>
        <taxon>Gammaproteobacteria</taxon>
        <taxon>Pseudomonadales</taxon>
        <taxon>Pseudomonadaceae</taxon>
        <taxon>Pseudomonas</taxon>
    </lineage>
</organism>
<evidence type="ECO:0000313" key="12">
    <source>
        <dbReference type="Proteomes" id="UP000539985"/>
    </source>
</evidence>
<evidence type="ECO:0000256" key="3">
    <source>
        <dbReference type="ARBA" id="ARBA00021717"/>
    </source>
</evidence>
<sequence length="260" mass="28171">MSLLALTDTQISSWVASFMLPAFRVGAVIMTMPIFGTTLLPRRIRMYFILAITVVITPGLPPMPEVHPLDLSGLLLIAEQIIFGALLGFSLQLFFQAFVVAGQIIAIQMGMGFASMVDPVNGVSAAVIGQFFTMLVTLMFLAMNGHLVVIEVLTESFTTFPVGSGLSTTDFWEIAGKLGWVLGAALVLVLPAITALLVVNIAFGIMTRAAPQLNIFSIGFPLILVLGMFILWISLDDILNQYQPLAVQSLQFLRDLARAH</sequence>
<evidence type="ECO:0000256" key="10">
    <source>
        <dbReference type="RuleBase" id="RU362071"/>
    </source>
</evidence>